<keyword evidence="4" id="KW-1185">Reference proteome</keyword>
<dbReference type="eggNOG" id="COG2819">
    <property type="taxonomic scope" value="Bacteria"/>
</dbReference>
<dbReference type="InterPro" id="IPR052558">
    <property type="entry name" value="Siderophore_Hydrolase_D"/>
</dbReference>
<reference evidence="3 4" key="1">
    <citation type="submission" date="2013-03" db="EMBL/GenBank/DDBJ databases">
        <title>Draft genome sequence of Gracibacillus halophilus YIM-C55.5, a moderately halophilic and thermophilic organism from the Xiaochaidamu salt lake.</title>
        <authorList>
            <person name="Sugumar T."/>
            <person name="Polireddy D.R."/>
            <person name="Antony A."/>
            <person name="Madhava Y.R."/>
            <person name="Sivakumar N."/>
        </authorList>
    </citation>
    <scope>NUCLEOTIDE SEQUENCE [LARGE SCALE GENOMIC DNA]</scope>
    <source>
        <strain evidence="3 4">YIM-C55.5</strain>
    </source>
</reference>
<gene>
    <name evidence="3" type="ORF">J416_01554</name>
</gene>
<sequence length="264" mass="29894">MDVTIPNTERFIINAGYSNRSFQIDVFYPNCSVPENGFPIIYLLDGNSNFATVVDAVRLQSRRPERTNVYPAIVVGIGYQIEQPFSKERFYDYTLSAPEFDISSKWNDRELPPHGGAEEFAGFIKTVLKPFIENKYVVNKQKQTIFGHSLGGLFVLHTLFTNSQAFQTYIVGSPSIHWNQTLLLQERDAFLANNNGMENSVSLLIAAGELEGNHASFMLENARTLTKKLSTVSQLKVDFHIYDNENHISVLPRLINQAIKRALK</sequence>
<dbReference type="Proteomes" id="UP000012283">
    <property type="component" value="Unassembled WGS sequence"/>
</dbReference>
<evidence type="ECO:0000313" key="3">
    <source>
        <dbReference type="EMBL" id="ENH98141.1"/>
    </source>
</evidence>
<dbReference type="AlphaFoldDB" id="N4WYM6"/>
<dbReference type="OrthoDB" id="9784036at2"/>
<dbReference type="GO" id="GO:0016788">
    <property type="term" value="F:hydrolase activity, acting on ester bonds"/>
    <property type="evidence" value="ECO:0007669"/>
    <property type="project" value="TreeGrafter"/>
</dbReference>
<accession>N4WYM6</accession>
<evidence type="ECO:0000313" key="4">
    <source>
        <dbReference type="Proteomes" id="UP000012283"/>
    </source>
</evidence>
<dbReference type="PATRIC" id="fig|1308866.3.peg.316"/>
<dbReference type="RefSeq" id="WP_003463359.1">
    <property type="nucleotide sequence ID" value="NZ_APML01000005.1"/>
</dbReference>
<dbReference type="Pfam" id="PF00756">
    <property type="entry name" value="Esterase"/>
    <property type="match status" value="1"/>
</dbReference>
<evidence type="ECO:0000256" key="2">
    <source>
        <dbReference type="ARBA" id="ARBA00022801"/>
    </source>
</evidence>
<keyword evidence="2 3" id="KW-0378">Hydrolase</keyword>
<comment type="similarity">
    <text evidence="1">Belongs to the esterase D family.</text>
</comment>
<organism evidence="3 4">
    <name type="scientific">Gracilibacillus halophilus YIM-C55.5</name>
    <dbReference type="NCBI Taxonomy" id="1308866"/>
    <lineage>
        <taxon>Bacteria</taxon>
        <taxon>Bacillati</taxon>
        <taxon>Bacillota</taxon>
        <taxon>Bacilli</taxon>
        <taxon>Bacillales</taxon>
        <taxon>Bacillaceae</taxon>
        <taxon>Gracilibacillus</taxon>
    </lineage>
</organism>
<comment type="caution">
    <text evidence="3">The sequence shown here is derived from an EMBL/GenBank/DDBJ whole genome shotgun (WGS) entry which is preliminary data.</text>
</comment>
<evidence type="ECO:0000256" key="1">
    <source>
        <dbReference type="ARBA" id="ARBA00005622"/>
    </source>
</evidence>
<dbReference type="Gene3D" id="3.40.50.1820">
    <property type="entry name" value="alpha/beta hydrolase"/>
    <property type="match status" value="1"/>
</dbReference>
<dbReference type="InterPro" id="IPR000801">
    <property type="entry name" value="Esterase-like"/>
</dbReference>
<protein>
    <submittedName>
        <fullName evidence="3">Bacillibactin trilactone hydrolase</fullName>
    </submittedName>
</protein>
<name>N4WYM6_9BACI</name>
<proteinExistence type="inferred from homology"/>
<dbReference type="SUPFAM" id="SSF53474">
    <property type="entry name" value="alpha/beta-Hydrolases"/>
    <property type="match status" value="1"/>
</dbReference>
<dbReference type="EMBL" id="APML01000005">
    <property type="protein sequence ID" value="ENH98141.1"/>
    <property type="molecule type" value="Genomic_DNA"/>
</dbReference>
<dbReference type="PANTHER" id="PTHR40841:SF2">
    <property type="entry name" value="SIDEROPHORE-DEGRADING ESTERASE (EUROFUNG)"/>
    <property type="match status" value="1"/>
</dbReference>
<dbReference type="PANTHER" id="PTHR40841">
    <property type="entry name" value="SIDEROPHORE TRIACETYLFUSARININE C ESTERASE"/>
    <property type="match status" value="1"/>
</dbReference>
<dbReference type="STRING" id="1308866.J416_01554"/>
<dbReference type="InterPro" id="IPR029058">
    <property type="entry name" value="AB_hydrolase_fold"/>
</dbReference>